<keyword evidence="3 5" id="KW-1133">Transmembrane helix</keyword>
<dbReference type="GO" id="GO:0016020">
    <property type="term" value="C:membrane"/>
    <property type="evidence" value="ECO:0007669"/>
    <property type="project" value="UniProtKB-SubCell"/>
</dbReference>
<feature type="transmembrane region" description="Helical" evidence="5">
    <location>
        <begin position="100"/>
        <end position="122"/>
    </location>
</feature>
<keyword evidence="7" id="KW-1185">Reference proteome</keyword>
<evidence type="ECO:0000256" key="5">
    <source>
        <dbReference type="SAM" id="Phobius"/>
    </source>
</evidence>
<evidence type="ECO:0000256" key="3">
    <source>
        <dbReference type="ARBA" id="ARBA00022989"/>
    </source>
</evidence>
<dbReference type="Gene3D" id="1.20.1530.20">
    <property type="match status" value="1"/>
</dbReference>
<dbReference type="AlphaFoldDB" id="A0A1V3NJY6"/>
<dbReference type="InterPro" id="IPR004710">
    <property type="entry name" value="Bilac:Na_transpt"/>
</dbReference>
<proteinExistence type="predicted"/>
<dbReference type="PANTHER" id="PTHR10361">
    <property type="entry name" value="SODIUM-BILE ACID COTRANSPORTER"/>
    <property type="match status" value="1"/>
</dbReference>
<evidence type="ECO:0000256" key="1">
    <source>
        <dbReference type="ARBA" id="ARBA00004141"/>
    </source>
</evidence>
<reference evidence="6 7" key="1">
    <citation type="submission" date="2017-02" db="EMBL/GenBank/DDBJ databases">
        <title>Genomic diversity within the haloalkaliphilic genus Thioalkalivibrio.</title>
        <authorList>
            <person name="Ahn A.-C."/>
            <person name="Meier-Kolthoff J."/>
            <person name="Overmars L."/>
            <person name="Richter M."/>
            <person name="Woyke T."/>
            <person name="Sorokin D.Y."/>
            <person name="Muyzer G."/>
        </authorList>
    </citation>
    <scope>NUCLEOTIDE SEQUENCE [LARGE SCALE GENOMIC DNA]</scope>
    <source>
        <strain evidence="6 7">ALJD</strain>
    </source>
</reference>
<dbReference type="Pfam" id="PF01758">
    <property type="entry name" value="SBF"/>
    <property type="match status" value="1"/>
</dbReference>
<feature type="transmembrane region" description="Helical" evidence="5">
    <location>
        <begin position="142"/>
        <end position="159"/>
    </location>
</feature>
<keyword evidence="2 5" id="KW-0812">Transmembrane</keyword>
<keyword evidence="4 5" id="KW-0472">Membrane</keyword>
<feature type="transmembrane region" description="Helical" evidence="5">
    <location>
        <begin position="201"/>
        <end position="226"/>
    </location>
</feature>
<evidence type="ECO:0000313" key="7">
    <source>
        <dbReference type="Proteomes" id="UP000189462"/>
    </source>
</evidence>
<dbReference type="InterPro" id="IPR038770">
    <property type="entry name" value="Na+/solute_symporter_sf"/>
</dbReference>
<feature type="transmembrane region" description="Helical" evidence="5">
    <location>
        <begin position="264"/>
        <end position="286"/>
    </location>
</feature>
<comment type="caution">
    <text evidence="6">The sequence shown here is derived from an EMBL/GenBank/DDBJ whole genome shotgun (WGS) entry which is preliminary data.</text>
</comment>
<feature type="transmembrane region" description="Helical" evidence="5">
    <location>
        <begin position="40"/>
        <end position="63"/>
    </location>
</feature>
<dbReference type="OrthoDB" id="9806785at2"/>
<dbReference type="RefSeq" id="WP_077278413.1">
    <property type="nucleotide sequence ID" value="NZ_MVBK01000039.1"/>
</dbReference>
<accession>A0A1V3NJY6</accession>
<dbReference type="InterPro" id="IPR002657">
    <property type="entry name" value="BilAc:Na_symport/Acr3"/>
</dbReference>
<dbReference type="EMBL" id="MVBK01000039">
    <property type="protein sequence ID" value="OOG25371.1"/>
    <property type="molecule type" value="Genomic_DNA"/>
</dbReference>
<comment type="subcellular location">
    <subcellularLocation>
        <location evidence="1">Membrane</location>
        <topology evidence="1">Multi-pass membrane protein</topology>
    </subcellularLocation>
</comment>
<evidence type="ECO:0000256" key="4">
    <source>
        <dbReference type="ARBA" id="ARBA00023136"/>
    </source>
</evidence>
<feature type="transmembrane region" description="Helical" evidence="5">
    <location>
        <begin position="238"/>
        <end position="258"/>
    </location>
</feature>
<organism evidence="6 7">
    <name type="scientific">Thioalkalivibrio denitrificans</name>
    <dbReference type="NCBI Taxonomy" id="108003"/>
    <lineage>
        <taxon>Bacteria</taxon>
        <taxon>Pseudomonadati</taxon>
        <taxon>Pseudomonadota</taxon>
        <taxon>Gammaproteobacteria</taxon>
        <taxon>Chromatiales</taxon>
        <taxon>Ectothiorhodospiraceae</taxon>
        <taxon>Thioalkalivibrio</taxon>
    </lineage>
</organism>
<evidence type="ECO:0000256" key="2">
    <source>
        <dbReference type="ARBA" id="ARBA00022692"/>
    </source>
</evidence>
<protein>
    <recommendedName>
        <fullName evidence="8">Bile acid:sodium symporter</fullName>
    </recommendedName>
</protein>
<feature type="transmembrane region" description="Helical" evidence="5">
    <location>
        <begin position="69"/>
        <end position="88"/>
    </location>
</feature>
<dbReference type="Proteomes" id="UP000189462">
    <property type="component" value="Unassembled WGS sequence"/>
</dbReference>
<evidence type="ECO:0000313" key="6">
    <source>
        <dbReference type="EMBL" id="OOG25371.1"/>
    </source>
</evidence>
<sequence>MEAGIPIQVFLPWVIAALMLGVGLGLHITDFLALFRTPGVALLGLTNMFLVFPALAFLLAWAFSLTPMLAVGLVLLAASPSASTSTVFTDLARGDTALSLALTAVSKFLPVLTIPLYVSIAARWFADMETAFSLSFADTSERMVVMVLIPLIIGMAIRHHRPELAARARRHVLRIALAALVVLIVVLVHRERHALPGMLLAAGPAALALCLAGMCWGYASTALAGYGWRKRTAVTLEMAMQSGGTTIAIAAGILAVPAMAVPGAVYSLIMYVVAGLFVAYATWFAADAPLGVRRNLGKL</sequence>
<feature type="transmembrane region" description="Helical" evidence="5">
    <location>
        <begin position="171"/>
        <end position="189"/>
    </location>
</feature>
<feature type="transmembrane region" description="Helical" evidence="5">
    <location>
        <begin position="6"/>
        <end position="28"/>
    </location>
</feature>
<dbReference type="PANTHER" id="PTHR10361:SF24">
    <property type="entry name" value="P3 PROTEIN"/>
    <property type="match status" value="1"/>
</dbReference>
<name>A0A1V3NJY6_9GAMM</name>
<evidence type="ECO:0008006" key="8">
    <source>
        <dbReference type="Google" id="ProtNLM"/>
    </source>
</evidence>
<gene>
    <name evidence="6" type="ORF">B1C78_06875</name>
</gene>